<dbReference type="InterPro" id="IPR038964">
    <property type="entry name" value="ABFB"/>
</dbReference>
<dbReference type="GO" id="GO:0046556">
    <property type="term" value="F:alpha-L-arabinofuranosidase activity"/>
    <property type="evidence" value="ECO:0007669"/>
    <property type="project" value="UniProtKB-UniRule"/>
</dbReference>
<dbReference type="InterPro" id="IPR013320">
    <property type="entry name" value="ConA-like_dom_sf"/>
</dbReference>
<dbReference type="CDD" id="cd23399">
    <property type="entry name" value="beta-trefoil_ABD_ABFB"/>
    <property type="match status" value="1"/>
</dbReference>
<dbReference type="Gene3D" id="1.10.510.10">
    <property type="entry name" value="Transferase(Phosphotransferase) domain 1"/>
    <property type="match status" value="1"/>
</dbReference>
<sequence>MISRLALGLVATGSLVAAGPCDIYSSGGTPCIAAHSTTRALYSAYSGSLYQVKRGSDGATTNIAPLSAGGVANAAAQDTFCASTTCLITIIYDQSGKGNHLTQAPPGGFSGPESNGYDNLASAIGAPVTLNGQKAYGVFVSPGTGYRNNAASGTATADVAEGMYAIFDGTHYNGGCCFDYGNAEVSSTDTGNGHMEALYFGDNTVWGKGSGSGPWVMADLENGLFSGVSSGTNTGDPSVSYRFLTATLKGGPNLWSIRGGNAASGSLSTYYSGVRPTASGYNPMKKEGAIILGIGGDNSVGAQGTFYEGVMTSGYPSDATENSVQANIVAAKYATTSLTSGPALTAGSSVSLRVTTSGYDTRYLAHTGTTVNTQVVTSSSTTALKQQASWTVRAGLGNSACFSFESKDTPGSYIRHYNFALLLAASDGTKQFNEDATFCTQTGLSGQGSTIRAWGYPTRFFRHYSNVAYVASNGGVNTFDSSTSFNDDHITGDPAVEDVAMSSRSTSAEDIEQQLKYQQELIDKVRSSFAQEPNFQFERLAGSGAFGVTCCLSNRSAGPNDYKKIVVKVQPAGTLLEERGFLKPFKWAQHIATLLEPALTPTTRRWILENGFITEYVENGTLYEFLERLGNPRKLPNRLLWSIFLCLVQACVGMAYPPGNPNEQPRGPRDQISETLPTDNRIPFDVEHCDLHEGNVMIGDFDAGEHSLFPLLKVIDFGLSIHSDESVEENIKQIGKIMCNLMWRGDITILVNDKIRNGNLDPTLDIGLLTLATDCCKDNPAVRPTLSQLLAIIRPGTRKTYPNIPEEDDFYINTLIQNFLLNPEPNPKDEN</sequence>
<dbReference type="GO" id="GO:0046373">
    <property type="term" value="P:L-arabinose metabolic process"/>
    <property type="evidence" value="ECO:0007669"/>
    <property type="project" value="UniProtKB-UniRule"/>
</dbReference>
<comment type="similarity">
    <text evidence="2 9">Belongs to the glycosyl hydrolase 54 family.</text>
</comment>
<comment type="pathway">
    <text evidence="9">Glycan metabolism; L-arabinan degradation.</text>
</comment>
<dbReference type="GO" id="GO:0005576">
    <property type="term" value="C:extracellular region"/>
    <property type="evidence" value="ECO:0007669"/>
    <property type="project" value="UniProtKB-SubCell"/>
</dbReference>
<evidence type="ECO:0000256" key="3">
    <source>
        <dbReference type="ARBA" id="ARBA00022729"/>
    </source>
</evidence>
<keyword evidence="6 9" id="KW-0326">Glycosidase</keyword>
<keyword evidence="4 9" id="KW-0378">Hydrolase</keyword>
<dbReference type="Gene3D" id="2.60.120.200">
    <property type="match status" value="1"/>
</dbReference>
<feature type="disulfide bond" evidence="8">
    <location>
        <begin position="176"/>
        <end position="177"/>
    </location>
</feature>
<gene>
    <name evidence="11" type="ORF">NPX13_g994</name>
</gene>
<dbReference type="PROSITE" id="PS50011">
    <property type="entry name" value="PROTEIN_KINASE_DOM"/>
    <property type="match status" value="1"/>
</dbReference>
<dbReference type="GO" id="GO:0005524">
    <property type="term" value="F:ATP binding"/>
    <property type="evidence" value="ECO:0007669"/>
    <property type="project" value="InterPro"/>
</dbReference>
<dbReference type="PANTHER" id="PTHR39447:SF2">
    <property type="entry name" value="ALPHA-L-ARABINOFURANOSIDASE B"/>
    <property type="match status" value="1"/>
</dbReference>
<dbReference type="SUPFAM" id="SSF110221">
    <property type="entry name" value="AbfB domain"/>
    <property type="match status" value="1"/>
</dbReference>
<comment type="catalytic activity">
    <reaction evidence="1 9">
        <text>Hydrolysis of terminal non-reducing alpha-L-arabinofuranoside residues in alpha-L-arabinosides.</text>
        <dbReference type="EC" id="3.2.1.55"/>
    </reaction>
</comment>
<evidence type="ECO:0000313" key="12">
    <source>
        <dbReference type="Proteomes" id="UP001148614"/>
    </source>
</evidence>
<feature type="chain" id="PRO_5041016826" description="Alpha-L-arabinofuranosidase" evidence="9">
    <location>
        <begin position="19"/>
        <end position="831"/>
    </location>
</feature>
<evidence type="ECO:0000256" key="5">
    <source>
        <dbReference type="ARBA" id="ARBA00023180"/>
    </source>
</evidence>
<keyword evidence="3 9" id="KW-0732">Signal</keyword>
<keyword evidence="9" id="KW-0964">Secreted</keyword>
<dbReference type="VEuPathDB" id="FungiDB:F4678DRAFT_460950"/>
<dbReference type="GO" id="GO:0031222">
    <property type="term" value="P:arabinan catabolic process"/>
    <property type="evidence" value="ECO:0007669"/>
    <property type="project" value="UniProtKB-UniRule"/>
</dbReference>
<dbReference type="Gene3D" id="2.80.10.50">
    <property type="match status" value="1"/>
</dbReference>
<evidence type="ECO:0000256" key="2">
    <source>
        <dbReference type="ARBA" id="ARBA00006963"/>
    </source>
</evidence>
<dbReference type="SUPFAM" id="SSF49899">
    <property type="entry name" value="Concanavalin A-like lectins/glucanases"/>
    <property type="match status" value="1"/>
</dbReference>
<name>A0A9W8NLW1_9PEZI</name>
<dbReference type="GO" id="GO:0045490">
    <property type="term" value="P:pectin catabolic process"/>
    <property type="evidence" value="ECO:0007669"/>
    <property type="project" value="TreeGrafter"/>
</dbReference>
<reference evidence="11" key="1">
    <citation type="submission" date="2022-07" db="EMBL/GenBank/DDBJ databases">
        <title>Genome Sequence of Xylaria arbuscula.</title>
        <authorList>
            <person name="Buettner E."/>
        </authorList>
    </citation>
    <scope>NUCLEOTIDE SEQUENCE</scope>
    <source>
        <strain evidence="11">VT107</strain>
    </source>
</reference>
<keyword evidence="12" id="KW-1185">Reference proteome</keyword>
<comment type="subcellular location">
    <subcellularLocation>
        <location evidence="9">Secreted</location>
    </subcellularLocation>
</comment>
<dbReference type="Proteomes" id="UP001148614">
    <property type="component" value="Unassembled WGS sequence"/>
</dbReference>
<accession>A0A9W8NLW1</accession>
<feature type="domain" description="Protein kinase" evidence="10">
    <location>
        <begin position="535"/>
        <end position="831"/>
    </location>
</feature>
<keyword evidence="9" id="KW-0858">Xylan degradation</keyword>
<dbReference type="GO" id="GO:0004672">
    <property type="term" value="F:protein kinase activity"/>
    <property type="evidence" value="ECO:0007669"/>
    <property type="project" value="InterPro"/>
</dbReference>
<keyword evidence="9" id="KW-0624">Polysaccharide degradation</keyword>
<dbReference type="SUPFAM" id="SSF56112">
    <property type="entry name" value="Protein kinase-like (PK-like)"/>
    <property type="match status" value="1"/>
</dbReference>
<dbReference type="InterPro" id="IPR000719">
    <property type="entry name" value="Prot_kinase_dom"/>
</dbReference>
<dbReference type="VEuPathDB" id="FungiDB:F4678DRAFT_408258"/>
<dbReference type="GO" id="GO:0045493">
    <property type="term" value="P:xylan catabolic process"/>
    <property type="evidence" value="ECO:0007669"/>
    <property type="project" value="UniProtKB-KW"/>
</dbReference>
<feature type="active site" description="Nucleophile" evidence="7">
    <location>
        <position position="221"/>
    </location>
</feature>
<feature type="disulfide bond" evidence="8">
    <location>
        <begin position="401"/>
        <end position="439"/>
    </location>
</feature>
<dbReference type="AlphaFoldDB" id="A0A9W8NLW1"/>
<dbReference type="Pfam" id="PF05270">
    <property type="entry name" value="AbfB"/>
    <property type="match status" value="1"/>
</dbReference>
<dbReference type="InterPro" id="IPR011009">
    <property type="entry name" value="Kinase-like_dom_sf"/>
</dbReference>
<evidence type="ECO:0000256" key="6">
    <source>
        <dbReference type="ARBA" id="ARBA00023295"/>
    </source>
</evidence>
<evidence type="ECO:0000256" key="4">
    <source>
        <dbReference type="ARBA" id="ARBA00022801"/>
    </source>
</evidence>
<dbReference type="EMBL" id="JANPWZ010000081">
    <property type="protein sequence ID" value="KAJ3579571.1"/>
    <property type="molecule type" value="Genomic_DNA"/>
</dbReference>
<keyword evidence="5" id="KW-0325">Glycoprotein</keyword>
<dbReference type="InterPro" id="IPR036195">
    <property type="entry name" value="AbfB_ABD_sf"/>
</dbReference>
<evidence type="ECO:0000313" key="11">
    <source>
        <dbReference type="EMBL" id="KAJ3579571.1"/>
    </source>
</evidence>
<dbReference type="FunFam" id="2.60.120.200:FF:000131">
    <property type="entry name" value="Probable alpha-L-arabinofuranosidase B"/>
    <property type="match status" value="1"/>
</dbReference>
<evidence type="ECO:0000256" key="7">
    <source>
        <dbReference type="PIRSR" id="PIRSR638964-1"/>
    </source>
</evidence>
<evidence type="ECO:0000256" key="1">
    <source>
        <dbReference type="ARBA" id="ARBA00001462"/>
    </source>
</evidence>
<evidence type="ECO:0000256" key="9">
    <source>
        <dbReference type="RuleBase" id="RU367111"/>
    </source>
</evidence>
<feature type="disulfide bond" evidence="8">
    <location>
        <begin position="81"/>
        <end position="86"/>
    </location>
</feature>
<dbReference type="PANTHER" id="PTHR39447">
    <property type="entry name" value="ALPHA-L-ARABINOFURANOSIDASE B"/>
    <property type="match status" value="1"/>
</dbReference>
<dbReference type="InterPro" id="IPR015289">
    <property type="entry name" value="A-L-arabinofuranosidase_B_cat"/>
</dbReference>
<feature type="signal peptide" evidence="9">
    <location>
        <begin position="1"/>
        <end position="18"/>
    </location>
</feature>
<evidence type="ECO:0000259" key="10">
    <source>
        <dbReference type="PROSITE" id="PS50011"/>
    </source>
</evidence>
<dbReference type="EC" id="3.2.1.55" evidence="9"/>
<keyword evidence="9" id="KW-0119">Carbohydrate metabolism</keyword>
<organism evidence="11 12">
    <name type="scientific">Xylaria arbuscula</name>
    <dbReference type="NCBI Taxonomy" id="114810"/>
    <lineage>
        <taxon>Eukaryota</taxon>
        <taxon>Fungi</taxon>
        <taxon>Dikarya</taxon>
        <taxon>Ascomycota</taxon>
        <taxon>Pezizomycotina</taxon>
        <taxon>Sordariomycetes</taxon>
        <taxon>Xylariomycetidae</taxon>
        <taxon>Xylariales</taxon>
        <taxon>Xylariaceae</taxon>
        <taxon>Xylaria</taxon>
    </lineage>
</organism>
<protein>
    <recommendedName>
        <fullName evidence="9">Alpha-L-arabinofuranosidase</fullName>
        <ecNumber evidence="9">3.2.1.55</ecNumber>
    </recommendedName>
</protein>
<proteinExistence type="inferred from homology"/>
<keyword evidence="8" id="KW-1015">Disulfide bond</keyword>
<feature type="disulfide bond" evidence="8">
    <location>
        <begin position="21"/>
        <end position="31"/>
    </location>
</feature>
<dbReference type="Pfam" id="PF09206">
    <property type="entry name" value="ArabFuran-catal"/>
    <property type="match status" value="1"/>
</dbReference>
<dbReference type="InterPro" id="IPR007934">
    <property type="entry name" value="AbfB_ABD"/>
</dbReference>
<dbReference type="FunFam" id="2.80.10.50:FF:000059">
    <property type="entry name" value="Probable alpha-L-arabinofuranosidase B"/>
    <property type="match status" value="1"/>
</dbReference>
<feature type="active site" description="Proton donor" evidence="7">
    <location>
        <position position="297"/>
    </location>
</feature>
<evidence type="ECO:0000256" key="8">
    <source>
        <dbReference type="PIRSR" id="PIRSR638964-3"/>
    </source>
</evidence>
<comment type="caution">
    <text evidence="11">The sequence shown here is derived from an EMBL/GenBank/DDBJ whole genome shotgun (WGS) entry which is preliminary data.</text>
</comment>